<name>A0A2S5T8B9_9BURK</name>
<organism evidence="6 8">
    <name type="scientific">Caldimonas thermodepolymerans</name>
    <dbReference type="NCBI Taxonomy" id="215580"/>
    <lineage>
        <taxon>Bacteria</taxon>
        <taxon>Pseudomonadati</taxon>
        <taxon>Pseudomonadota</taxon>
        <taxon>Betaproteobacteria</taxon>
        <taxon>Burkholderiales</taxon>
        <taxon>Sphaerotilaceae</taxon>
        <taxon>Caldimonas</taxon>
    </lineage>
</organism>
<dbReference type="EMBL" id="SLXF01000007">
    <property type="protein sequence ID" value="TCP06209.1"/>
    <property type="molecule type" value="Genomic_DNA"/>
</dbReference>
<dbReference type="OrthoDB" id="8587114at2"/>
<accession>A0A2S5T8B9</accession>
<dbReference type="PANTHER" id="PTHR30419">
    <property type="entry name" value="HTH-TYPE TRANSCRIPTIONAL REGULATOR YBHD"/>
    <property type="match status" value="1"/>
</dbReference>
<dbReference type="FunFam" id="1.10.10.10:FF:000001">
    <property type="entry name" value="LysR family transcriptional regulator"/>
    <property type="match status" value="1"/>
</dbReference>
<proteinExistence type="inferred from homology"/>
<dbReference type="InterPro" id="IPR036388">
    <property type="entry name" value="WH-like_DNA-bd_sf"/>
</dbReference>
<dbReference type="PANTHER" id="PTHR30419:SF8">
    <property type="entry name" value="NITROGEN ASSIMILATION TRANSCRIPTIONAL ACTIVATOR-RELATED"/>
    <property type="match status" value="1"/>
</dbReference>
<dbReference type="RefSeq" id="WP_104356041.1">
    <property type="nucleotide sequence ID" value="NZ_CALFFA010000013.1"/>
</dbReference>
<reference evidence="6 8" key="1">
    <citation type="submission" date="2018-02" db="EMBL/GenBank/DDBJ databases">
        <title>Reclassifiation of [Polyangium] brachysporum DSM 7029 as Guopingzhaonella breviflexa gen. nov., sp. nov., a member of the family Comamonadaceae.</title>
        <authorList>
            <person name="Tang B."/>
        </authorList>
    </citation>
    <scope>NUCLEOTIDE SEQUENCE [LARGE SCALE GENOMIC DNA]</scope>
    <source>
        <strain evidence="6 8">DSM 15344</strain>
    </source>
</reference>
<evidence type="ECO:0000313" key="8">
    <source>
        <dbReference type="Proteomes" id="UP000239406"/>
    </source>
</evidence>
<dbReference type="SUPFAM" id="SSF46785">
    <property type="entry name" value="Winged helix' DNA-binding domain"/>
    <property type="match status" value="1"/>
</dbReference>
<dbReference type="Proteomes" id="UP000239406">
    <property type="component" value="Unassembled WGS sequence"/>
</dbReference>
<dbReference type="InterPro" id="IPR000847">
    <property type="entry name" value="LysR_HTH_N"/>
</dbReference>
<evidence type="ECO:0000259" key="5">
    <source>
        <dbReference type="PROSITE" id="PS50931"/>
    </source>
</evidence>
<dbReference type="InterPro" id="IPR036390">
    <property type="entry name" value="WH_DNA-bd_sf"/>
</dbReference>
<keyword evidence="3" id="KW-0238">DNA-binding</keyword>
<evidence type="ECO:0000313" key="6">
    <source>
        <dbReference type="EMBL" id="PPE71250.1"/>
    </source>
</evidence>
<protein>
    <submittedName>
        <fullName evidence="7">LysR family nitrogen assimilation transcriptional regulator</fullName>
    </submittedName>
    <submittedName>
        <fullName evidence="6">LysR family transcriptional regulator</fullName>
    </submittedName>
</protein>
<evidence type="ECO:0000256" key="3">
    <source>
        <dbReference type="ARBA" id="ARBA00023125"/>
    </source>
</evidence>
<dbReference type="GO" id="GO:0005829">
    <property type="term" value="C:cytosol"/>
    <property type="evidence" value="ECO:0007669"/>
    <property type="project" value="TreeGrafter"/>
</dbReference>
<dbReference type="GO" id="GO:0003677">
    <property type="term" value="F:DNA binding"/>
    <property type="evidence" value="ECO:0007669"/>
    <property type="project" value="UniProtKB-KW"/>
</dbReference>
<dbReference type="InterPro" id="IPR050950">
    <property type="entry name" value="HTH-type_LysR_regulators"/>
</dbReference>
<evidence type="ECO:0000313" key="7">
    <source>
        <dbReference type="EMBL" id="TCP06209.1"/>
    </source>
</evidence>
<dbReference type="SUPFAM" id="SSF53850">
    <property type="entry name" value="Periplasmic binding protein-like II"/>
    <property type="match status" value="1"/>
</dbReference>
<keyword evidence="8" id="KW-1185">Reference proteome</keyword>
<dbReference type="GO" id="GO:0003700">
    <property type="term" value="F:DNA-binding transcription factor activity"/>
    <property type="evidence" value="ECO:0007669"/>
    <property type="project" value="InterPro"/>
</dbReference>
<keyword evidence="4" id="KW-0804">Transcription</keyword>
<dbReference type="InterPro" id="IPR005119">
    <property type="entry name" value="LysR_subst-bd"/>
</dbReference>
<dbReference type="AlphaFoldDB" id="A0A2S5T8B9"/>
<dbReference type="Pfam" id="PF00126">
    <property type="entry name" value="HTH_1"/>
    <property type="match status" value="1"/>
</dbReference>
<dbReference type="Gene3D" id="3.40.190.290">
    <property type="match status" value="1"/>
</dbReference>
<evidence type="ECO:0000313" key="9">
    <source>
        <dbReference type="Proteomes" id="UP000294772"/>
    </source>
</evidence>
<keyword evidence="2" id="KW-0805">Transcription regulation</keyword>
<sequence length="315" mass="34458">MIFEDLSAFVAVARHGSFARAAVDLCIAQSALSKRVQRLEQRVGVPLLERRARGVALTEVGQVFLARAERVVAEVADMERNLSAVTHTPSGEVRVAMPQRSCALLAPPLIERCRAELPLVDLQVLEGTPAHVHAWLLSGEADIALAYNPELGAEFWIKPVLVEPLYLFGASPAVARKRGTPLPEVCSLSDLANYPLILPKKPHSIRVLIDRLCAGHGVRPNIIYEAEGTHTIRGMVERGMGYTVFSKSGWKYAVDSGALAVAPFSSPLVNWRLCIVRHRKDISAVAVNRVNEILEQELDALVVSGAWPYARRAAE</sequence>
<dbReference type="Gene3D" id="1.10.10.10">
    <property type="entry name" value="Winged helix-like DNA-binding domain superfamily/Winged helix DNA-binding domain"/>
    <property type="match status" value="1"/>
</dbReference>
<dbReference type="PROSITE" id="PS50931">
    <property type="entry name" value="HTH_LYSR"/>
    <property type="match status" value="1"/>
</dbReference>
<evidence type="ECO:0000256" key="1">
    <source>
        <dbReference type="ARBA" id="ARBA00009437"/>
    </source>
</evidence>
<dbReference type="Pfam" id="PF03466">
    <property type="entry name" value="LysR_substrate"/>
    <property type="match status" value="1"/>
</dbReference>
<dbReference type="Proteomes" id="UP000294772">
    <property type="component" value="Unassembled WGS sequence"/>
</dbReference>
<evidence type="ECO:0000256" key="4">
    <source>
        <dbReference type="ARBA" id="ARBA00023163"/>
    </source>
</evidence>
<reference evidence="7 9" key="2">
    <citation type="submission" date="2019-03" db="EMBL/GenBank/DDBJ databases">
        <title>Genomic Encyclopedia of Type Strains, Phase IV (KMG-IV): sequencing the most valuable type-strain genomes for metagenomic binning, comparative biology and taxonomic classification.</title>
        <authorList>
            <person name="Goeker M."/>
        </authorList>
    </citation>
    <scope>NUCLEOTIDE SEQUENCE [LARGE SCALE GENOMIC DNA]</scope>
    <source>
        <strain evidence="7 9">DSM 15264</strain>
    </source>
</reference>
<feature type="domain" description="HTH lysR-type" evidence="5">
    <location>
        <begin position="1"/>
        <end position="58"/>
    </location>
</feature>
<dbReference type="EMBL" id="PSNY01000002">
    <property type="protein sequence ID" value="PPE71250.1"/>
    <property type="molecule type" value="Genomic_DNA"/>
</dbReference>
<comment type="caution">
    <text evidence="6">The sequence shown here is derived from an EMBL/GenBank/DDBJ whole genome shotgun (WGS) entry which is preliminary data.</text>
</comment>
<comment type="similarity">
    <text evidence="1">Belongs to the LysR transcriptional regulatory family.</text>
</comment>
<evidence type="ECO:0000256" key="2">
    <source>
        <dbReference type="ARBA" id="ARBA00023015"/>
    </source>
</evidence>
<dbReference type="PRINTS" id="PR00039">
    <property type="entry name" value="HTHLYSR"/>
</dbReference>
<gene>
    <name evidence="6" type="ORF">C1702_02180</name>
    <name evidence="7" type="ORF">EV676_10780</name>
</gene>